<dbReference type="PANTHER" id="PTHR43539">
    <property type="entry name" value="FLAVIN-BINDING MONOOXYGENASE-LIKE PROTEIN (AFU_ORTHOLOGUE AFUA_4G09220)"/>
    <property type="match status" value="1"/>
</dbReference>
<evidence type="ECO:0000313" key="3">
    <source>
        <dbReference type="Proteomes" id="UP000053599"/>
    </source>
</evidence>
<dbReference type="InterPro" id="IPR036188">
    <property type="entry name" value="FAD/NAD-bd_sf"/>
</dbReference>
<dbReference type="GO" id="GO:0050660">
    <property type="term" value="F:flavin adenine dinucleotide binding"/>
    <property type="evidence" value="ECO:0007669"/>
    <property type="project" value="TreeGrafter"/>
</dbReference>
<dbReference type="Proteomes" id="UP000053599">
    <property type="component" value="Unassembled WGS sequence"/>
</dbReference>
<dbReference type="GO" id="GO:0004497">
    <property type="term" value="F:monooxygenase activity"/>
    <property type="evidence" value="ECO:0007669"/>
    <property type="project" value="TreeGrafter"/>
</dbReference>
<evidence type="ECO:0008006" key="4">
    <source>
        <dbReference type="Google" id="ProtNLM"/>
    </source>
</evidence>
<protein>
    <recommendedName>
        <fullName evidence="4">FAD/NAD(P)-binding domain-containing protein</fullName>
    </recommendedName>
</protein>
<dbReference type="SUPFAM" id="SSF51905">
    <property type="entry name" value="FAD/NAD(P)-binding domain"/>
    <property type="match status" value="2"/>
</dbReference>
<accession>A0A0D1Y9W6</accession>
<dbReference type="InterPro" id="IPR050982">
    <property type="entry name" value="Auxin_biosynth/cation_transpt"/>
</dbReference>
<dbReference type="Pfam" id="PF13738">
    <property type="entry name" value="Pyr_redox_3"/>
    <property type="match status" value="1"/>
</dbReference>
<reference evidence="2 3" key="1">
    <citation type="submission" date="2015-01" db="EMBL/GenBank/DDBJ databases">
        <title>The Genome Sequence of Exophiala sideris CBS121828.</title>
        <authorList>
            <consortium name="The Broad Institute Genomics Platform"/>
            <person name="Cuomo C."/>
            <person name="de Hoog S."/>
            <person name="Gorbushina A."/>
            <person name="Stielow B."/>
            <person name="Teixiera M."/>
            <person name="Abouelleil A."/>
            <person name="Chapman S.B."/>
            <person name="Priest M."/>
            <person name="Young S.K."/>
            <person name="Wortman J."/>
            <person name="Nusbaum C."/>
            <person name="Birren B."/>
        </authorList>
    </citation>
    <scope>NUCLEOTIDE SEQUENCE [LARGE SCALE GENOMIC DNA]</scope>
    <source>
        <strain evidence="2 3">CBS 121828</strain>
    </source>
</reference>
<sequence length="671" mass="73336">MVNPASMPTTLAKLPVSLPTAVIPEFLDLEGIANYFISTLEYLGEHDFIQDAVWRDIFALTGTVRTFYSAQSIAVAWEATSKTHRPTSFAVDGQPQVVRAGPTAWVEMGFTFRTRGIPATIDHGYLSAIPDGTGKWKIWILRTILEQLDSQPDVDYLEPVHDVSTVNGHSDLSGDARNLPIRHGDTNVVTADGVAAASMAINDAATIATTANGSDTNDATTEHESINDTTAHDSPKGVDYDCVVVGGGQAGLSTGGRLKAQGVSYVIIEKHPNIGDSWKTRYDSMRLHTVREFAHLPFERTFPSTYQEWLTKYDLADGYQRWAKKYGINIFLSTSLLSGSWVAEKDIWDLKIMRNGQESHITCSYIVFAVGGGAQFPIEPNYEDRHVFRGITVHSGRYKNSANWKGKHGVIIGTGNTGHDVAGDMLEAGLASVTMVQRSKTLQSRTLAGFVINGPAGVYNEKIPTTVADRLFCTGPAAIGRLMSLKAIERWTNMEPERYDSLERAGFRLDREGDMVSYLFGRFGGYALDVGVSPKISQGLIKVKSDSVPVRFVEDGLICGNGEFIKADVVVFATGFISDLRIVAAQLFGHELAGQLDSFGGFDEEGEQRGMFKPCGHPAFWYAGGAVGPARYMSRFVAMQIKAKMLGMPLPIYTDTPPRNSTLLKKVFDGV</sequence>
<organism evidence="2 3">
    <name type="scientific">Exophiala sideris</name>
    <dbReference type="NCBI Taxonomy" id="1016849"/>
    <lineage>
        <taxon>Eukaryota</taxon>
        <taxon>Fungi</taxon>
        <taxon>Dikarya</taxon>
        <taxon>Ascomycota</taxon>
        <taxon>Pezizomycotina</taxon>
        <taxon>Eurotiomycetes</taxon>
        <taxon>Chaetothyriomycetidae</taxon>
        <taxon>Chaetothyriales</taxon>
        <taxon>Herpotrichiellaceae</taxon>
        <taxon>Exophiala</taxon>
    </lineage>
</organism>
<dbReference type="EMBL" id="KN846954">
    <property type="protein sequence ID" value="KIV77584.1"/>
    <property type="molecule type" value="Genomic_DNA"/>
</dbReference>
<dbReference type="HOGENOM" id="CLU_015676_3_0_1"/>
<dbReference type="Gene3D" id="3.50.50.60">
    <property type="entry name" value="FAD/NAD(P)-binding domain"/>
    <property type="match status" value="1"/>
</dbReference>
<dbReference type="AlphaFoldDB" id="A0A0D1Y9W6"/>
<name>A0A0D1Y9W6_9EURO</name>
<proteinExistence type="predicted"/>
<dbReference type="OrthoDB" id="74360at2759"/>
<gene>
    <name evidence="2" type="ORF">PV11_09373</name>
</gene>
<dbReference type="PANTHER" id="PTHR43539:SF68">
    <property type="entry name" value="FLAVIN-BINDING MONOOXYGENASE-LIKE PROTEIN (AFU_ORTHOLOGUE AFUA_4G09220)"/>
    <property type="match status" value="1"/>
</dbReference>
<keyword evidence="1" id="KW-0560">Oxidoreductase</keyword>
<evidence type="ECO:0000313" key="2">
    <source>
        <dbReference type="EMBL" id="KIV77584.1"/>
    </source>
</evidence>
<evidence type="ECO:0000256" key="1">
    <source>
        <dbReference type="ARBA" id="ARBA00023002"/>
    </source>
</evidence>